<sequence>MSKKKVAIIGIGALGEGMVKVFFDHPLVELVAVCDTNKEKVEQCASLYNVEGFTNHTKLLETVDIDMVYVAVPPKWHHDIAVDVMRAGKHILCEKPLANSLSEAENMLRIAKEQNIVHAMNFPLNYLHNTRKFEELWLEGYIGKLRKVELTMQFPKWPRPWQQNSWINTREQGGFVFEVAGHFVQLIQRFFGHISNVESELELPSDSTLPELGIIAKMRLANGVPVSFNGISGIAGVEEQYLSLTAYGTEGTLSLIDLKKIKAGKIGEEFQEIKVENNHFWNELINQFVDAIDGKTSELYDFQVGYDVQVVLEELRK</sequence>
<feature type="domain" description="GFO/IDH/MocA-like oxidoreductase" evidence="2">
    <location>
        <begin position="131"/>
        <end position="253"/>
    </location>
</feature>
<feature type="domain" description="Gfo/Idh/MocA-like oxidoreductase N-terminal" evidence="1">
    <location>
        <begin position="5"/>
        <end position="120"/>
    </location>
</feature>
<dbReference type="SUPFAM" id="SSF55347">
    <property type="entry name" value="Glyceraldehyde-3-phosphate dehydrogenase-like, C-terminal domain"/>
    <property type="match status" value="1"/>
</dbReference>
<gene>
    <name evidence="3" type="ORF">KHA97_14930</name>
</gene>
<name>A0A942TEV5_9BACI</name>
<evidence type="ECO:0000313" key="4">
    <source>
        <dbReference type="Proteomes" id="UP000681414"/>
    </source>
</evidence>
<dbReference type="SUPFAM" id="SSF51735">
    <property type="entry name" value="NAD(P)-binding Rossmann-fold domains"/>
    <property type="match status" value="1"/>
</dbReference>
<dbReference type="PANTHER" id="PTHR43377">
    <property type="entry name" value="BILIVERDIN REDUCTASE A"/>
    <property type="match status" value="1"/>
</dbReference>
<dbReference type="GO" id="GO:0000166">
    <property type="term" value="F:nucleotide binding"/>
    <property type="evidence" value="ECO:0007669"/>
    <property type="project" value="InterPro"/>
</dbReference>
<organism evidence="3 4">
    <name type="scientific">Lederbergia citri</name>
    <dbReference type="NCBI Taxonomy" id="2833580"/>
    <lineage>
        <taxon>Bacteria</taxon>
        <taxon>Bacillati</taxon>
        <taxon>Bacillota</taxon>
        <taxon>Bacilli</taxon>
        <taxon>Bacillales</taxon>
        <taxon>Bacillaceae</taxon>
        <taxon>Lederbergia</taxon>
    </lineage>
</organism>
<evidence type="ECO:0000313" key="3">
    <source>
        <dbReference type="EMBL" id="MBS4196360.1"/>
    </source>
</evidence>
<accession>A0A942TEV5</accession>
<dbReference type="InterPro" id="IPR000683">
    <property type="entry name" value="Gfo/Idh/MocA-like_OxRdtase_N"/>
</dbReference>
<dbReference type="InterPro" id="IPR036291">
    <property type="entry name" value="NAD(P)-bd_dom_sf"/>
</dbReference>
<evidence type="ECO:0000259" key="2">
    <source>
        <dbReference type="Pfam" id="PF22725"/>
    </source>
</evidence>
<dbReference type="Pfam" id="PF22725">
    <property type="entry name" value="GFO_IDH_MocA_C3"/>
    <property type="match status" value="1"/>
</dbReference>
<dbReference type="Gene3D" id="3.30.360.10">
    <property type="entry name" value="Dihydrodipicolinate Reductase, domain 2"/>
    <property type="match status" value="1"/>
</dbReference>
<dbReference type="InterPro" id="IPR055170">
    <property type="entry name" value="GFO_IDH_MocA-like_dom"/>
</dbReference>
<dbReference type="Pfam" id="PF01408">
    <property type="entry name" value="GFO_IDH_MocA"/>
    <property type="match status" value="1"/>
</dbReference>
<dbReference type="Gene3D" id="3.40.50.720">
    <property type="entry name" value="NAD(P)-binding Rossmann-like Domain"/>
    <property type="match status" value="1"/>
</dbReference>
<evidence type="ECO:0000259" key="1">
    <source>
        <dbReference type="Pfam" id="PF01408"/>
    </source>
</evidence>
<dbReference type="InterPro" id="IPR051450">
    <property type="entry name" value="Gfo/Idh/MocA_Oxidoreductases"/>
</dbReference>
<reference evidence="3 4" key="1">
    <citation type="submission" date="2021-05" db="EMBL/GenBank/DDBJ databases">
        <title>Novel Bacillus species.</title>
        <authorList>
            <person name="Liu G."/>
        </authorList>
    </citation>
    <scope>NUCLEOTIDE SEQUENCE [LARGE SCALE GENOMIC DNA]</scope>
    <source>
        <strain evidence="4">FJAT-49780</strain>
    </source>
</reference>
<dbReference type="RefSeq" id="WP_213125496.1">
    <property type="nucleotide sequence ID" value="NZ_JAGYPG010000002.1"/>
</dbReference>
<proteinExistence type="predicted"/>
<dbReference type="Proteomes" id="UP000681414">
    <property type="component" value="Unassembled WGS sequence"/>
</dbReference>
<dbReference type="AlphaFoldDB" id="A0A942TEV5"/>
<protein>
    <submittedName>
        <fullName evidence="3">Gfo/Idh/MocA family oxidoreductase</fullName>
    </submittedName>
</protein>
<keyword evidence="4" id="KW-1185">Reference proteome</keyword>
<dbReference type="PANTHER" id="PTHR43377:SF1">
    <property type="entry name" value="BILIVERDIN REDUCTASE A"/>
    <property type="match status" value="1"/>
</dbReference>
<comment type="caution">
    <text evidence="3">The sequence shown here is derived from an EMBL/GenBank/DDBJ whole genome shotgun (WGS) entry which is preliminary data.</text>
</comment>
<dbReference type="EMBL" id="JAGYPG010000002">
    <property type="protein sequence ID" value="MBS4196360.1"/>
    <property type="molecule type" value="Genomic_DNA"/>
</dbReference>